<dbReference type="InterPro" id="IPR036855">
    <property type="entry name" value="Znf_CCCH_sf"/>
</dbReference>
<dbReference type="PANTHER" id="PTHR12681:SF0">
    <property type="entry name" value="ZINC FINGER CCCH DOMAIN-CONTAINING PROTEIN 15"/>
    <property type="match status" value="1"/>
</dbReference>
<keyword evidence="7" id="KW-0677">Repeat</keyword>
<dbReference type="OrthoDB" id="278280at2759"/>
<feature type="compositionally biased region" description="Polar residues" evidence="13">
    <location>
        <begin position="36"/>
        <end position="45"/>
    </location>
</feature>
<proteinExistence type="inferred from homology"/>
<dbReference type="SUPFAM" id="SSF90229">
    <property type="entry name" value="CCCH zinc finger"/>
    <property type="match status" value="1"/>
</dbReference>
<evidence type="ECO:0000256" key="1">
    <source>
        <dbReference type="ARBA" id="ARBA00004123"/>
    </source>
</evidence>
<feature type="compositionally biased region" description="Basic and acidic residues" evidence="13">
    <location>
        <begin position="50"/>
        <end position="66"/>
    </location>
</feature>
<keyword evidence="9 12" id="KW-0862">Zinc</keyword>
<evidence type="ECO:0000313" key="17">
    <source>
        <dbReference type="Proteomes" id="UP000182444"/>
    </source>
</evidence>
<keyword evidence="11" id="KW-0539">Nucleus</keyword>
<accession>A0A1D8NDJ9</accession>
<feature type="domain" description="C3H1-type" evidence="14">
    <location>
        <begin position="164"/>
        <end position="202"/>
    </location>
</feature>
<evidence type="ECO:0000256" key="11">
    <source>
        <dbReference type="ARBA" id="ARBA00023242"/>
    </source>
</evidence>
<dbReference type="InterPro" id="IPR000571">
    <property type="entry name" value="Znf_CCCH"/>
</dbReference>
<dbReference type="GeneID" id="2910791"/>
<dbReference type="Gene3D" id="4.10.1000.10">
    <property type="entry name" value="Zinc finger, CCCH-type"/>
    <property type="match status" value="1"/>
</dbReference>
<dbReference type="Pfam" id="PF00642">
    <property type="entry name" value="zf-CCCH"/>
    <property type="match status" value="1"/>
</dbReference>
<evidence type="ECO:0000313" key="18">
    <source>
        <dbReference type="Proteomes" id="UP000256601"/>
    </source>
</evidence>
<dbReference type="VEuPathDB" id="FungiDB:YALI1_D09000g"/>
<gene>
    <name evidence="16" type="ORF">B0I71DRAFT_130952</name>
    <name evidence="15" type="ORF">YALI1_D09000g</name>
</gene>
<dbReference type="OMA" id="GREMFYF"/>
<evidence type="ECO:0000256" key="13">
    <source>
        <dbReference type="SAM" id="MobiDB-lite"/>
    </source>
</evidence>
<comment type="similarity">
    <text evidence="3">Belongs to the ZC3H15/TMA46 family.</text>
</comment>
<evidence type="ECO:0000256" key="5">
    <source>
        <dbReference type="ARBA" id="ARBA00022490"/>
    </source>
</evidence>
<reference evidence="16 18" key="2">
    <citation type="submission" date="2018-07" db="EMBL/GenBank/DDBJ databases">
        <title>Draft Genome Assemblies for Five Robust Yarrowia lipolytica Strains Exhibiting High Lipid Production and Pentose Sugar Utilization and Sugar Alcohol Secretion from Undetoxified Lignocellulosic Biomass Hydrolysates.</title>
        <authorList>
            <consortium name="DOE Joint Genome Institute"/>
            <person name="Walker C."/>
            <person name="Ryu S."/>
            <person name="Na H."/>
            <person name="Zane M."/>
            <person name="LaButti K."/>
            <person name="Lipzen A."/>
            <person name="Haridas S."/>
            <person name="Barry K."/>
            <person name="Grigoriev I.V."/>
            <person name="Quarterman J."/>
            <person name="Slininger P."/>
            <person name="Dien B."/>
            <person name="Trinh C.T."/>
        </authorList>
    </citation>
    <scope>NUCLEOTIDE SEQUENCE [LARGE SCALE GENOMIC DNA]</scope>
    <source>
        <strain evidence="16 18">YB392</strain>
    </source>
</reference>
<sequence>MPPKQKLNEKNKAAKRQERASDKTFGLKNKNKSSKVQRFVQQVEATASGADKKKQAERERKEAEKKAAAAAKAEAAKLFGSVVITQKVPFGVDPKTVLCAYFKEGQCTKGTRCKFSHNLEADRKTQKKDLYTDAREQEKEQGMDTWDEEELRKVILSKHGNPKTTTDIVCKFFLDAIEDSKYGWFWVCPNGGDQCKYRHSLPPGFVFKTKEQKKLEKLALEKQPKITLEDFLETERAKLPKNLTPVTLESFNKWKADRIKAKEEAAAEEARKLTQKQMSGRQLLLTGKYDDDEEDDGTNGTAWDLSEFKPSLDIVDDEE</sequence>
<dbReference type="Proteomes" id="UP000182444">
    <property type="component" value="Chromosome 1D"/>
</dbReference>
<feature type="zinc finger region" description="C3H1-type" evidence="12">
    <location>
        <begin position="164"/>
        <end position="202"/>
    </location>
</feature>
<dbReference type="Pfam" id="PF16543">
    <property type="entry name" value="DFRP_C"/>
    <property type="match status" value="1"/>
</dbReference>
<protein>
    <recommendedName>
        <fullName evidence="4">Zinc finger CCCH domain-containing protein 15</fullName>
    </recommendedName>
</protein>
<feature type="region of interest" description="Disordered" evidence="13">
    <location>
        <begin position="1"/>
        <end position="66"/>
    </location>
</feature>
<evidence type="ECO:0000256" key="8">
    <source>
        <dbReference type="ARBA" id="ARBA00022771"/>
    </source>
</evidence>
<dbReference type="GO" id="GO:0008270">
    <property type="term" value="F:zinc ion binding"/>
    <property type="evidence" value="ECO:0007669"/>
    <property type="project" value="UniProtKB-KW"/>
</dbReference>
<evidence type="ECO:0000313" key="15">
    <source>
        <dbReference type="EMBL" id="AOW03702.1"/>
    </source>
</evidence>
<dbReference type="KEGG" id="yli:2910791"/>
<dbReference type="GO" id="GO:0005634">
    <property type="term" value="C:nucleus"/>
    <property type="evidence" value="ECO:0007669"/>
    <property type="project" value="UniProtKB-SubCell"/>
</dbReference>
<feature type="region of interest" description="Disordered" evidence="13">
    <location>
        <begin position="284"/>
        <end position="319"/>
    </location>
</feature>
<keyword evidence="6 12" id="KW-0479">Metal-binding</keyword>
<dbReference type="Proteomes" id="UP000256601">
    <property type="component" value="Unassembled WGS sequence"/>
</dbReference>
<dbReference type="AlphaFoldDB" id="A0A1D8NDJ9"/>
<dbReference type="GO" id="GO:0003729">
    <property type="term" value="F:mRNA binding"/>
    <property type="evidence" value="ECO:0007669"/>
    <property type="project" value="TreeGrafter"/>
</dbReference>
<feature type="compositionally biased region" description="Basic and acidic residues" evidence="13">
    <location>
        <begin position="1"/>
        <end position="22"/>
    </location>
</feature>
<feature type="zinc finger region" description="C3H1-type" evidence="12">
    <location>
        <begin position="93"/>
        <end position="120"/>
    </location>
</feature>
<keyword evidence="8 12" id="KW-0863">Zinc-finger</keyword>
<dbReference type="FunFam" id="4.10.1000.10:FF:000050">
    <property type="entry name" value="AGAP008634-PA"/>
    <property type="match status" value="1"/>
</dbReference>
<dbReference type="RefSeq" id="XP_502512.1">
    <property type="nucleotide sequence ID" value="XM_502512.1"/>
</dbReference>
<evidence type="ECO:0000313" key="16">
    <source>
        <dbReference type="EMBL" id="RDW26429.1"/>
    </source>
</evidence>
<evidence type="ECO:0000256" key="4">
    <source>
        <dbReference type="ARBA" id="ARBA00015073"/>
    </source>
</evidence>
<name>A0A1D8NDJ9_YARLL</name>
<organism evidence="15 17">
    <name type="scientific">Yarrowia lipolytica</name>
    <name type="common">Candida lipolytica</name>
    <dbReference type="NCBI Taxonomy" id="4952"/>
    <lineage>
        <taxon>Eukaryota</taxon>
        <taxon>Fungi</taxon>
        <taxon>Dikarya</taxon>
        <taxon>Ascomycota</taxon>
        <taxon>Saccharomycotina</taxon>
        <taxon>Dipodascomycetes</taxon>
        <taxon>Dipodascales</taxon>
        <taxon>Dipodascales incertae sedis</taxon>
        <taxon>Yarrowia</taxon>
    </lineage>
</organism>
<evidence type="ECO:0000259" key="14">
    <source>
        <dbReference type="PROSITE" id="PS50103"/>
    </source>
</evidence>
<evidence type="ECO:0000256" key="12">
    <source>
        <dbReference type="PROSITE-ProRule" id="PRU00723"/>
    </source>
</evidence>
<dbReference type="InterPro" id="IPR032378">
    <property type="entry name" value="ZC3H15/TMA46_C"/>
</dbReference>
<dbReference type="Gene3D" id="6.20.400.10">
    <property type="match status" value="1"/>
</dbReference>
<evidence type="ECO:0000256" key="6">
    <source>
        <dbReference type="ARBA" id="ARBA00022723"/>
    </source>
</evidence>
<dbReference type="eggNOG" id="KOG1763">
    <property type="taxonomic scope" value="Eukaryota"/>
</dbReference>
<evidence type="ECO:0000256" key="10">
    <source>
        <dbReference type="ARBA" id="ARBA00023054"/>
    </source>
</evidence>
<dbReference type="GO" id="GO:0005829">
    <property type="term" value="C:cytosol"/>
    <property type="evidence" value="ECO:0007669"/>
    <property type="project" value="TreeGrafter"/>
</dbReference>
<keyword evidence="5" id="KW-0963">Cytoplasm</keyword>
<evidence type="ECO:0000256" key="2">
    <source>
        <dbReference type="ARBA" id="ARBA00004496"/>
    </source>
</evidence>
<comment type="subcellular location">
    <subcellularLocation>
        <location evidence="2">Cytoplasm</location>
    </subcellularLocation>
    <subcellularLocation>
        <location evidence="1">Nucleus</location>
    </subcellularLocation>
</comment>
<keyword evidence="10" id="KW-0175">Coiled coil</keyword>
<dbReference type="PROSITE" id="PS50103">
    <property type="entry name" value="ZF_C3H1"/>
    <property type="match status" value="2"/>
</dbReference>
<feature type="domain" description="C3H1-type" evidence="14">
    <location>
        <begin position="93"/>
        <end position="120"/>
    </location>
</feature>
<dbReference type="PANTHER" id="PTHR12681">
    <property type="entry name" value="ZINC FINGER-CONTAINING PROTEIN P48ZNF"/>
    <property type="match status" value="1"/>
</dbReference>
<dbReference type="GO" id="GO:0016973">
    <property type="term" value="P:poly(A)+ mRNA export from nucleus"/>
    <property type="evidence" value="ECO:0007669"/>
    <property type="project" value="EnsemblFungi"/>
</dbReference>
<evidence type="ECO:0000256" key="9">
    <source>
        <dbReference type="ARBA" id="ARBA00022833"/>
    </source>
</evidence>
<dbReference type="VEuPathDB" id="FungiDB:YALI0_D07018g"/>
<reference evidence="15 17" key="1">
    <citation type="journal article" date="2016" name="PLoS ONE">
        <title>Sequence Assembly of Yarrowia lipolytica Strain W29/CLIB89 Shows Transposable Element Diversity.</title>
        <authorList>
            <person name="Magnan C."/>
            <person name="Yu J."/>
            <person name="Chang I."/>
            <person name="Jahn E."/>
            <person name="Kanomata Y."/>
            <person name="Wu J."/>
            <person name="Zeller M."/>
            <person name="Oakes M."/>
            <person name="Baldi P."/>
            <person name="Sandmeyer S."/>
        </authorList>
    </citation>
    <scope>NUCLEOTIDE SEQUENCE [LARGE SCALE GENOMIC DNA]</scope>
    <source>
        <strain evidence="15">CLIB89</strain>
        <strain evidence="17">CLIB89(W29)</strain>
    </source>
</reference>
<dbReference type="EMBL" id="KZ858980">
    <property type="protein sequence ID" value="RDW26429.1"/>
    <property type="molecule type" value="Genomic_DNA"/>
</dbReference>
<dbReference type="EMBL" id="CP017556">
    <property type="protein sequence ID" value="AOW03702.1"/>
    <property type="molecule type" value="Genomic_DNA"/>
</dbReference>
<dbReference type="GO" id="GO:0002181">
    <property type="term" value="P:cytoplasmic translation"/>
    <property type="evidence" value="ECO:0007669"/>
    <property type="project" value="TreeGrafter"/>
</dbReference>
<evidence type="ECO:0000256" key="7">
    <source>
        <dbReference type="ARBA" id="ARBA00022737"/>
    </source>
</evidence>
<dbReference type="SMART" id="SM00356">
    <property type="entry name" value="ZnF_C3H1"/>
    <property type="match status" value="2"/>
</dbReference>
<evidence type="ECO:0000256" key="3">
    <source>
        <dbReference type="ARBA" id="ARBA00010043"/>
    </source>
</evidence>